<evidence type="ECO:0000256" key="1">
    <source>
        <dbReference type="ARBA" id="ARBA00004651"/>
    </source>
</evidence>
<comment type="subcellular location">
    <subcellularLocation>
        <location evidence="1 7">Cell membrane</location>
        <topology evidence="1 7">Multi-pass membrane protein</topology>
    </subcellularLocation>
</comment>
<feature type="transmembrane region" description="Helical" evidence="7">
    <location>
        <begin position="56"/>
        <end position="76"/>
    </location>
</feature>
<evidence type="ECO:0000256" key="6">
    <source>
        <dbReference type="ARBA" id="ARBA00023136"/>
    </source>
</evidence>
<sequence length="268" mass="27501">MRVLMPLALMVALWQAAVLLSQLPPFILPAPGAVLVEAWTSRALLATHGLVTLAEVLAGLAIGTAFGAATAIALHLAPPLRRIADPLLAASQALPVFVLAPVLTIWLGYGMGPKIAMTVLLVFFPVLSGLVDAMDAVPDAHLDLARIARASRLRTVLLLGLPHAAGGLRSGLRIAATYAPTGAVIGEWIGASKGLGYLMLMANARSRAELMFAALAVIVAFTLALRGAVGLWPAPGGQSPESRPIRAGTSAKSRATASGRADSSAAPP</sequence>
<keyword evidence="2 7" id="KW-0813">Transport</keyword>
<feature type="transmembrane region" description="Helical" evidence="7">
    <location>
        <begin position="88"/>
        <end position="109"/>
    </location>
</feature>
<dbReference type="PROSITE" id="PS50928">
    <property type="entry name" value="ABC_TM1"/>
    <property type="match status" value="1"/>
</dbReference>
<dbReference type="GO" id="GO:0055085">
    <property type="term" value="P:transmembrane transport"/>
    <property type="evidence" value="ECO:0007669"/>
    <property type="project" value="InterPro"/>
</dbReference>
<feature type="transmembrane region" description="Helical" evidence="7">
    <location>
        <begin position="115"/>
        <end position="134"/>
    </location>
</feature>
<feature type="transmembrane region" description="Helical" evidence="7">
    <location>
        <begin position="178"/>
        <end position="200"/>
    </location>
</feature>
<feature type="domain" description="ABC transmembrane type-1" evidence="9">
    <location>
        <begin position="45"/>
        <end position="229"/>
    </location>
</feature>
<evidence type="ECO:0000259" key="9">
    <source>
        <dbReference type="PROSITE" id="PS50928"/>
    </source>
</evidence>
<comment type="similarity">
    <text evidence="7">Belongs to the binding-protein-dependent transport system permease family.</text>
</comment>
<evidence type="ECO:0000313" key="10">
    <source>
        <dbReference type="EMBL" id="MBC2837345.1"/>
    </source>
</evidence>
<dbReference type="PANTHER" id="PTHR30151">
    <property type="entry name" value="ALKANE SULFONATE ABC TRANSPORTER-RELATED, MEMBRANE SUBUNIT"/>
    <property type="match status" value="1"/>
</dbReference>
<evidence type="ECO:0000313" key="11">
    <source>
        <dbReference type="Proteomes" id="UP000555411"/>
    </source>
</evidence>
<evidence type="ECO:0000256" key="5">
    <source>
        <dbReference type="ARBA" id="ARBA00022989"/>
    </source>
</evidence>
<feature type="region of interest" description="Disordered" evidence="8">
    <location>
        <begin position="235"/>
        <end position="268"/>
    </location>
</feature>
<dbReference type="Proteomes" id="UP000555411">
    <property type="component" value="Unassembled WGS sequence"/>
</dbReference>
<dbReference type="Gene3D" id="1.10.3720.10">
    <property type="entry name" value="MetI-like"/>
    <property type="match status" value="1"/>
</dbReference>
<evidence type="ECO:0000256" key="3">
    <source>
        <dbReference type="ARBA" id="ARBA00022475"/>
    </source>
</evidence>
<feature type="transmembrane region" description="Helical" evidence="7">
    <location>
        <begin position="212"/>
        <end position="234"/>
    </location>
</feature>
<keyword evidence="6 7" id="KW-0472">Membrane</keyword>
<dbReference type="SUPFAM" id="SSF161098">
    <property type="entry name" value="MetI-like"/>
    <property type="match status" value="1"/>
</dbReference>
<keyword evidence="11" id="KW-1185">Reference proteome</keyword>
<name>A0A842ICC9_9RHOB</name>
<gene>
    <name evidence="10" type="ORF">H7F16_17635</name>
</gene>
<protein>
    <submittedName>
        <fullName evidence="10">ABC transporter permease</fullName>
    </submittedName>
</protein>
<dbReference type="GO" id="GO:0005886">
    <property type="term" value="C:plasma membrane"/>
    <property type="evidence" value="ECO:0007669"/>
    <property type="project" value="UniProtKB-SubCell"/>
</dbReference>
<keyword evidence="3" id="KW-1003">Cell membrane</keyword>
<comment type="caution">
    <text evidence="10">The sequence shown here is derived from an EMBL/GenBank/DDBJ whole genome shotgun (WGS) entry which is preliminary data.</text>
</comment>
<reference evidence="10 11" key="1">
    <citation type="journal article" date="2017" name="Int. J. Syst. Evol. Microbiol.">
        <title>Gemmobacter straminiformis sp. nov., isolated from an artificial fountain.</title>
        <authorList>
            <person name="Kang J.Y."/>
            <person name="Kim M.J."/>
            <person name="Chun J."/>
            <person name="Son K.P."/>
            <person name="Jahng K.Y."/>
        </authorList>
    </citation>
    <scope>NUCLEOTIDE SEQUENCE [LARGE SCALE GENOMIC DNA]</scope>
    <source>
        <strain evidence="10 11">CAM-8</strain>
    </source>
</reference>
<dbReference type="InterPro" id="IPR000515">
    <property type="entry name" value="MetI-like"/>
</dbReference>
<keyword evidence="5 7" id="KW-1133">Transmembrane helix</keyword>
<dbReference type="InterPro" id="IPR035906">
    <property type="entry name" value="MetI-like_sf"/>
</dbReference>
<dbReference type="PANTHER" id="PTHR30151:SF20">
    <property type="entry name" value="ABC TRANSPORTER PERMEASE PROTEIN HI_0355-RELATED"/>
    <property type="match status" value="1"/>
</dbReference>
<dbReference type="EMBL" id="JACLQD010000006">
    <property type="protein sequence ID" value="MBC2837345.1"/>
    <property type="molecule type" value="Genomic_DNA"/>
</dbReference>
<proteinExistence type="inferred from homology"/>
<evidence type="ECO:0000256" key="7">
    <source>
        <dbReference type="RuleBase" id="RU363032"/>
    </source>
</evidence>
<dbReference type="AlphaFoldDB" id="A0A842ICC9"/>
<keyword evidence="4 7" id="KW-0812">Transmembrane</keyword>
<organism evidence="10 11">
    <name type="scientific">Paragemmobacter straminiformis</name>
    <dbReference type="NCBI Taxonomy" id="2045119"/>
    <lineage>
        <taxon>Bacteria</taxon>
        <taxon>Pseudomonadati</taxon>
        <taxon>Pseudomonadota</taxon>
        <taxon>Alphaproteobacteria</taxon>
        <taxon>Rhodobacterales</taxon>
        <taxon>Paracoccaceae</taxon>
        <taxon>Paragemmobacter</taxon>
    </lineage>
</organism>
<evidence type="ECO:0000256" key="4">
    <source>
        <dbReference type="ARBA" id="ARBA00022692"/>
    </source>
</evidence>
<dbReference type="RefSeq" id="WP_185799068.1">
    <property type="nucleotide sequence ID" value="NZ_JACLQD010000006.1"/>
</dbReference>
<accession>A0A842ICC9</accession>
<dbReference type="CDD" id="cd06261">
    <property type="entry name" value="TM_PBP2"/>
    <property type="match status" value="1"/>
</dbReference>
<evidence type="ECO:0000256" key="2">
    <source>
        <dbReference type="ARBA" id="ARBA00022448"/>
    </source>
</evidence>
<dbReference type="Pfam" id="PF00528">
    <property type="entry name" value="BPD_transp_1"/>
    <property type="match status" value="1"/>
</dbReference>
<evidence type="ECO:0000256" key="8">
    <source>
        <dbReference type="SAM" id="MobiDB-lite"/>
    </source>
</evidence>